<feature type="region of interest" description="Disordered" evidence="1">
    <location>
        <begin position="411"/>
        <end position="437"/>
    </location>
</feature>
<dbReference type="InterPro" id="IPR012251">
    <property type="entry name" value="GlcNAc_6-SO4ase"/>
</dbReference>
<proteinExistence type="predicted"/>
<dbReference type="Proteomes" id="UP001500729">
    <property type="component" value="Unassembled WGS sequence"/>
</dbReference>
<reference evidence="5" key="1">
    <citation type="journal article" date="2019" name="Int. J. Syst. Evol. Microbiol.">
        <title>The Global Catalogue of Microorganisms (GCM) 10K type strain sequencing project: providing services to taxonomists for standard genome sequencing and annotation.</title>
        <authorList>
            <consortium name="The Broad Institute Genomics Platform"/>
            <consortium name="The Broad Institute Genome Sequencing Center for Infectious Disease"/>
            <person name="Wu L."/>
            <person name="Ma J."/>
        </authorList>
    </citation>
    <scope>NUCLEOTIDE SEQUENCE [LARGE SCALE GENOMIC DNA]</scope>
    <source>
        <strain evidence="5">JCM 10303</strain>
    </source>
</reference>
<sequence length="504" mass="55295">MRSRNLLTRFLAATSALFVLAACGNAPASPLADQAADAPPRPPGAAKPNVVVVLTDDLSSDLVRYLPEVQRMQRQGADFPQYSVTDSLCCPSRSSLLSGKYPHNTGVFTNSGADGGFHKFHETGGERSTIGTQLQGAGYQTAFMGKYMNGYRPDGTVDGTPNYVPPGWNTWAVAGDGYKQYDYQLNENGQVVDHGHAPHDYLTDVLNRKGTDFIRSNAAANRPFYLQLNTFSPHGPSTPAPRHEGLFPGLTAPRGPAFNEADMSDKPGWLRGMPPLDQKQQAKIDEQYRLRAQSIQSINDMLADIRDTLQQTGQADNTYVVFSSDNGFHMGEHRLRNGKQTAFQTDVVVPLTITGPGVPAGSRPGAQVENIDLRPTFAELAGAPTPPDVDGRSFAAQLHGRQSPWRTASLVEHHGPNHAPRDPDRQKRRQGNPPTYYAIRTPEGTYVEYDNGDREYYDKRSDPDQLNNTYSNLSEQQRNSLHAALTDLRRCRGAAECFEAGRPA</sequence>
<feature type="chain" id="PRO_5047515318" evidence="2">
    <location>
        <begin position="22"/>
        <end position="504"/>
    </location>
</feature>
<protein>
    <submittedName>
        <fullName evidence="4">Sulfatase</fullName>
    </submittedName>
</protein>
<organism evidence="4 5">
    <name type="scientific">Saccharopolyspora erythraea</name>
    <name type="common">Streptomyces erythraeus</name>
    <dbReference type="NCBI Taxonomy" id="1836"/>
    <lineage>
        <taxon>Bacteria</taxon>
        <taxon>Bacillati</taxon>
        <taxon>Actinomycetota</taxon>
        <taxon>Actinomycetes</taxon>
        <taxon>Pseudonocardiales</taxon>
        <taxon>Pseudonocardiaceae</taxon>
        <taxon>Saccharopolyspora</taxon>
    </lineage>
</organism>
<dbReference type="EMBL" id="BAAAGS010000032">
    <property type="protein sequence ID" value="GAA0541054.1"/>
    <property type="molecule type" value="Genomic_DNA"/>
</dbReference>
<dbReference type="PIRSF" id="PIRSF036666">
    <property type="entry name" value="G6S"/>
    <property type="match status" value="1"/>
</dbReference>
<dbReference type="RefSeq" id="WP_009948890.1">
    <property type="nucleotide sequence ID" value="NZ_BAAAGS010000032.1"/>
</dbReference>
<name>A0ABP3NC46_SACER</name>
<evidence type="ECO:0000256" key="2">
    <source>
        <dbReference type="SAM" id="SignalP"/>
    </source>
</evidence>
<feature type="compositionally biased region" description="Basic and acidic residues" evidence="1">
    <location>
        <begin position="411"/>
        <end position="425"/>
    </location>
</feature>
<comment type="caution">
    <text evidence="4">The sequence shown here is derived from an EMBL/GenBank/DDBJ whole genome shotgun (WGS) entry which is preliminary data.</text>
</comment>
<dbReference type="PANTHER" id="PTHR43108:SF8">
    <property type="entry name" value="SD21168P"/>
    <property type="match status" value="1"/>
</dbReference>
<evidence type="ECO:0000256" key="1">
    <source>
        <dbReference type="SAM" id="MobiDB-lite"/>
    </source>
</evidence>
<keyword evidence="2" id="KW-0732">Signal</keyword>
<dbReference type="CDD" id="cd16147">
    <property type="entry name" value="G6S"/>
    <property type="match status" value="1"/>
</dbReference>
<dbReference type="InterPro" id="IPR017850">
    <property type="entry name" value="Alkaline_phosphatase_core_sf"/>
</dbReference>
<feature type="domain" description="Sulfatase N-terminal" evidence="3">
    <location>
        <begin position="48"/>
        <end position="383"/>
    </location>
</feature>
<dbReference type="SUPFAM" id="SSF53649">
    <property type="entry name" value="Alkaline phosphatase-like"/>
    <property type="match status" value="1"/>
</dbReference>
<dbReference type="Pfam" id="PF00884">
    <property type="entry name" value="Sulfatase"/>
    <property type="match status" value="1"/>
</dbReference>
<evidence type="ECO:0000313" key="4">
    <source>
        <dbReference type="EMBL" id="GAA0541054.1"/>
    </source>
</evidence>
<dbReference type="InterPro" id="IPR000917">
    <property type="entry name" value="Sulfatase_N"/>
</dbReference>
<accession>A0ABP3NC46</accession>
<keyword evidence="5" id="KW-1185">Reference proteome</keyword>
<feature type="signal peptide" evidence="2">
    <location>
        <begin position="1"/>
        <end position="21"/>
    </location>
</feature>
<gene>
    <name evidence="4" type="ORF">GCM10009533_45120</name>
</gene>
<dbReference type="Gene3D" id="3.40.720.10">
    <property type="entry name" value="Alkaline Phosphatase, subunit A"/>
    <property type="match status" value="1"/>
</dbReference>
<evidence type="ECO:0000259" key="3">
    <source>
        <dbReference type="Pfam" id="PF00884"/>
    </source>
</evidence>
<dbReference type="PANTHER" id="PTHR43108">
    <property type="entry name" value="N-ACETYLGLUCOSAMINE-6-SULFATASE FAMILY MEMBER"/>
    <property type="match status" value="1"/>
</dbReference>
<dbReference type="PROSITE" id="PS51257">
    <property type="entry name" value="PROKAR_LIPOPROTEIN"/>
    <property type="match status" value="1"/>
</dbReference>
<evidence type="ECO:0000313" key="5">
    <source>
        <dbReference type="Proteomes" id="UP001500729"/>
    </source>
</evidence>